<protein>
    <submittedName>
        <fullName evidence="2">MOSC N-terminal beta barrel domain-containing protein</fullName>
    </submittedName>
</protein>
<dbReference type="GO" id="GO:0030151">
    <property type="term" value="F:molybdenum ion binding"/>
    <property type="evidence" value="ECO:0007669"/>
    <property type="project" value="InterPro"/>
</dbReference>
<gene>
    <name evidence="2" type="ORF">I8752_03650</name>
</gene>
<dbReference type="Proteomes" id="UP000662314">
    <property type="component" value="Unassembled WGS sequence"/>
</dbReference>
<accession>A0A8J7LCN4</accession>
<dbReference type="InterPro" id="IPR005302">
    <property type="entry name" value="MoCF_Sase_C"/>
</dbReference>
<evidence type="ECO:0000313" key="2">
    <source>
        <dbReference type="EMBL" id="MBH8572141.1"/>
    </source>
</evidence>
<dbReference type="GO" id="GO:0030170">
    <property type="term" value="F:pyridoxal phosphate binding"/>
    <property type="evidence" value="ECO:0007669"/>
    <property type="project" value="InterPro"/>
</dbReference>
<evidence type="ECO:0000313" key="3">
    <source>
        <dbReference type="Proteomes" id="UP000662314"/>
    </source>
</evidence>
<organism evidence="2 3">
    <name type="scientific">Dendronalium phyllosphericum CENA369</name>
    <dbReference type="NCBI Taxonomy" id="1725256"/>
    <lineage>
        <taxon>Bacteria</taxon>
        <taxon>Bacillati</taxon>
        <taxon>Cyanobacteriota</taxon>
        <taxon>Cyanophyceae</taxon>
        <taxon>Nostocales</taxon>
        <taxon>Nostocaceae</taxon>
        <taxon>Dendronalium</taxon>
        <taxon>Dendronalium phyllosphericum</taxon>
    </lineage>
</organism>
<reference evidence="2 3" key="1">
    <citation type="journal article" date="2021" name="Int. J. Syst. Evol. Microbiol.">
        <title>Amazonocrinis nigriterrae gen. nov., sp. nov., Atlanticothrix silvestris gen. nov., sp. nov. and Dendronalium phyllosphericum gen. nov., sp. nov., nostocacean cyanobacteria from Brazilian environments.</title>
        <authorList>
            <person name="Alvarenga D.O."/>
            <person name="Andreote A.P.D."/>
            <person name="Branco L.H.Z."/>
            <person name="Delbaje E."/>
            <person name="Cruz R.B."/>
            <person name="Varani A.M."/>
            <person name="Fiore M.F."/>
        </authorList>
    </citation>
    <scope>NUCLEOTIDE SEQUENCE [LARGE SCALE GENOMIC DNA]</scope>
    <source>
        <strain evidence="2 3">CENA369</strain>
    </source>
</reference>
<proteinExistence type="predicted"/>
<comment type="caution">
    <text evidence="2">The sequence shown here is derived from an EMBL/GenBank/DDBJ whole genome shotgun (WGS) entry which is preliminary data.</text>
</comment>
<dbReference type="Pfam" id="PF03473">
    <property type="entry name" value="MOSC"/>
    <property type="match status" value="1"/>
</dbReference>
<dbReference type="InterPro" id="IPR005303">
    <property type="entry name" value="MOCOS_middle"/>
</dbReference>
<sequence length="272" mass="30442">MPYLAKILLYPIKSLDGVEVEQAKVLASGALEYDREFAIINKQGKFVNGKSNEKIHLLRAFYASSFGTSQFGISDRTISLQIPSQKSQQVFHLDKERQALAATLSDFFGFAVMLEQNSLMGFPDDRNSPGPTVISTASLIEVASWFPGSSVDEIRRRMRANIEIGGVEPFWEDRLFSEQGDLLSFQIGNVCFFGVNPCQRCIVPTRNPNSGEAYPNFQKIFVQKRQATLPSWVSSSHFNHFYRLSVNTRLSTSEAGKTLQIGDKIEILPSKS</sequence>
<keyword evidence="3" id="KW-1185">Reference proteome</keyword>
<feature type="domain" description="MOSC" evidence="1">
    <location>
        <begin position="97"/>
        <end position="268"/>
    </location>
</feature>
<dbReference type="PROSITE" id="PS51340">
    <property type="entry name" value="MOSC"/>
    <property type="match status" value="1"/>
</dbReference>
<dbReference type="Pfam" id="PF03476">
    <property type="entry name" value="MOSC_N"/>
    <property type="match status" value="1"/>
</dbReference>
<dbReference type="SUPFAM" id="SSF141673">
    <property type="entry name" value="MOSC N-terminal domain-like"/>
    <property type="match status" value="1"/>
</dbReference>
<dbReference type="AlphaFoldDB" id="A0A8J7LCN4"/>
<name>A0A8J7LCN4_9NOST</name>
<evidence type="ECO:0000259" key="1">
    <source>
        <dbReference type="PROSITE" id="PS51340"/>
    </source>
</evidence>
<dbReference type="RefSeq" id="WP_214430972.1">
    <property type="nucleotide sequence ID" value="NZ_CAWPUQ010000317.1"/>
</dbReference>
<dbReference type="GO" id="GO:0003824">
    <property type="term" value="F:catalytic activity"/>
    <property type="evidence" value="ECO:0007669"/>
    <property type="project" value="InterPro"/>
</dbReference>
<dbReference type="EMBL" id="JAECZA010000008">
    <property type="protein sequence ID" value="MBH8572141.1"/>
    <property type="molecule type" value="Genomic_DNA"/>
</dbReference>